<organism evidence="2 3">
    <name type="scientific">Paraburkholderia tuberum</name>
    <dbReference type="NCBI Taxonomy" id="157910"/>
    <lineage>
        <taxon>Bacteria</taxon>
        <taxon>Pseudomonadati</taxon>
        <taxon>Pseudomonadota</taxon>
        <taxon>Betaproteobacteria</taxon>
        <taxon>Burkholderiales</taxon>
        <taxon>Burkholderiaceae</taxon>
        <taxon>Paraburkholderia</taxon>
    </lineage>
</organism>
<evidence type="ECO:0000313" key="2">
    <source>
        <dbReference type="EMBL" id="SDR51587.1"/>
    </source>
</evidence>
<reference evidence="3" key="1">
    <citation type="submission" date="2016-10" db="EMBL/GenBank/DDBJ databases">
        <authorList>
            <person name="Varghese N."/>
            <person name="Submissions S."/>
        </authorList>
    </citation>
    <scope>NUCLEOTIDE SEQUENCE [LARGE SCALE GENOMIC DNA]</scope>
    <source>
        <strain evidence="3">DUS833</strain>
    </source>
</reference>
<proteinExistence type="predicted"/>
<feature type="region of interest" description="Disordered" evidence="1">
    <location>
        <begin position="78"/>
        <end position="108"/>
    </location>
</feature>
<keyword evidence="3" id="KW-1185">Reference proteome</keyword>
<protein>
    <submittedName>
        <fullName evidence="2">Uncharacterized protein</fullName>
    </submittedName>
</protein>
<evidence type="ECO:0000256" key="1">
    <source>
        <dbReference type="SAM" id="MobiDB-lite"/>
    </source>
</evidence>
<accession>A0A1H1JQ37</accession>
<evidence type="ECO:0000313" key="3">
    <source>
        <dbReference type="Proteomes" id="UP000199365"/>
    </source>
</evidence>
<dbReference type="AlphaFoldDB" id="A0A1H1JQ37"/>
<gene>
    <name evidence="2" type="ORF">SAMN05445850_5292</name>
</gene>
<dbReference type="EMBL" id="FNKX01000002">
    <property type="protein sequence ID" value="SDR51587.1"/>
    <property type="molecule type" value="Genomic_DNA"/>
</dbReference>
<name>A0A1H1JQ37_9BURK</name>
<dbReference type="Proteomes" id="UP000199365">
    <property type="component" value="Unassembled WGS sequence"/>
</dbReference>
<sequence length="116" mass="13255">MRTCTRTSKLKVREFGSRLDGATNCEWFPLKLISHSQRCFLLVRFVDAMKNVVAVRGAEERADRMNVARVHRVKGEDFRESRAGGSFATNRPGQEPHKPRGKRLAGMRAFMPVSHR</sequence>